<dbReference type="Proteomes" id="UP000002433">
    <property type="component" value="Chromosome"/>
</dbReference>
<evidence type="ECO:0000313" key="2">
    <source>
        <dbReference type="Proteomes" id="UP000002433"/>
    </source>
</evidence>
<evidence type="ECO:0000313" key="1">
    <source>
        <dbReference type="EMBL" id="ABF31847.1"/>
    </source>
</evidence>
<accession>Q1JMG5</accession>
<dbReference type="AlphaFoldDB" id="Q1JMG5"/>
<gene>
    <name evidence="1" type="ordered locus">MGAS9429_Spy0659</name>
</gene>
<name>Q1JMG5_STRPC</name>
<organism evidence="1 2">
    <name type="scientific">Streptococcus pyogenes serotype M12 (strain MGAS9429)</name>
    <dbReference type="NCBI Taxonomy" id="370551"/>
    <lineage>
        <taxon>Bacteria</taxon>
        <taxon>Bacillati</taxon>
        <taxon>Bacillota</taxon>
        <taxon>Bacilli</taxon>
        <taxon>Lactobacillales</taxon>
        <taxon>Streptococcaceae</taxon>
        <taxon>Streptococcus</taxon>
    </lineage>
</organism>
<protein>
    <submittedName>
        <fullName evidence="1">Uncharacterized protein</fullName>
    </submittedName>
</protein>
<proteinExistence type="predicted"/>
<reference evidence="1 2" key="1">
    <citation type="journal article" date="2006" name="Proc. Natl. Acad. Sci. U.S.A.">
        <title>Molecular genetic anatomy of inter- and intraserotype variation in the human bacterial pathogen group A Streptococcus.</title>
        <authorList>
            <person name="Beres S.B."/>
            <person name="Richter E.W."/>
            <person name="Nagiec M.J."/>
            <person name="Sumby P."/>
            <person name="Porcella S.F."/>
            <person name="DeLeo F.R."/>
            <person name="Musser J.M."/>
        </authorList>
    </citation>
    <scope>NUCLEOTIDE SEQUENCE [LARGE SCALE GENOMIC DNA]</scope>
    <source>
        <strain evidence="1 2">MGAS9429</strain>
    </source>
</reference>
<dbReference type="KEGG" id="spk:MGAS9429_Spy0659"/>
<dbReference type="EMBL" id="CP000259">
    <property type="protein sequence ID" value="ABF31847.1"/>
    <property type="molecule type" value="Genomic_DNA"/>
</dbReference>
<dbReference type="HOGENOM" id="CLU_3398787_0_0_9"/>
<sequence>MLPYLVTGESKNEFFNKEKPYFTERNGKNGF</sequence>